<accession>A0A2H0YRU9</accession>
<dbReference type="GO" id="GO:0019843">
    <property type="term" value="F:rRNA binding"/>
    <property type="evidence" value="ECO:0007669"/>
    <property type="project" value="UniProtKB-UniRule"/>
</dbReference>
<evidence type="ECO:0000256" key="7">
    <source>
        <dbReference type="HAMAP-Rule" id="MF_01307"/>
    </source>
</evidence>
<comment type="subunit">
    <text evidence="7">Part of the 30S ribosomal subunit. Contacts proteins S4 and S8.</text>
</comment>
<dbReference type="Gene3D" id="3.30.230.10">
    <property type="match status" value="1"/>
</dbReference>
<dbReference type="Proteomes" id="UP000236845">
    <property type="component" value="Unassembled WGS sequence"/>
</dbReference>
<dbReference type="GO" id="GO:0006412">
    <property type="term" value="P:translation"/>
    <property type="evidence" value="ECO:0007669"/>
    <property type="project" value="UniProtKB-UniRule"/>
</dbReference>
<dbReference type="GO" id="GO:0003735">
    <property type="term" value="F:structural constituent of ribosome"/>
    <property type="evidence" value="ECO:0007669"/>
    <property type="project" value="UniProtKB-UniRule"/>
</dbReference>
<dbReference type="Pfam" id="PF03719">
    <property type="entry name" value="Ribosomal_S5_C"/>
    <property type="match status" value="1"/>
</dbReference>
<dbReference type="Gene3D" id="3.30.160.20">
    <property type="match status" value="1"/>
</dbReference>
<evidence type="ECO:0000313" key="11">
    <source>
        <dbReference type="EMBL" id="PIS40473.1"/>
    </source>
</evidence>
<evidence type="ECO:0000256" key="8">
    <source>
        <dbReference type="RuleBase" id="RU003823"/>
    </source>
</evidence>
<dbReference type="FunFam" id="3.30.230.10:FF:000002">
    <property type="entry name" value="30S ribosomal protein S5"/>
    <property type="match status" value="1"/>
</dbReference>
<evidence type="ECO:0000256" key="5">
    <source>
        <dbReference type="ARBA" id="ARBA00023274"/>
    </source>
</evidence>
<comment type="caution">
    <text evidence="11">The sequence shown here is derived from an EMBL/GenBank/DDBJ whole genome shotgun (WGS) entry which is preliminary data.</text>
</comment>
<dbReference type="PANTHER" id="PTHR48432:SF1">
    <property type="entry name" value="S5 DRBM DOMAIN-CONTAINING PROTEIN"/>
    <property type="match status" value="1"/>
</dbReference>
<evidence type="ECO:0000256" key="2">
    <source>
        <dbReference type="ARBA" id="ARBA00022730"/>
    </source>
</evidence>
<keyword evidence="3 7" id="KW-0694">RNA-binding</keyword>
<evidence type="ECO:0000256" key="4">
    <source>
        <dbReference type="ARBA" id="ARBA00022980"/>
    </source>
</evidence>
<dbReference type="InterPro" id="IPR020568">
    <property type="entry name" value="Ribosomal_Su5_D2-typ_SF"/>
</dbReference>
<keyword evidence="4 7" id="KW-0689">Ribosomal protein</keyword>
<comment type="similarity">
    <text evidence="1 7 8">Belongs to the universal ribosomal protein uS5 family.</text>
</comment>
<gene>
    <name evidence="7" type="primary">rpsE</name>
    <name evidence="11" type="ORF">COT26_03060</name>
</gene>
<dbReference type="PROSITE" id="PS50881">
    <property type="entry name" value="S5_DSRBD"/>
    <property type="match status" value="1"/>
</dbReference>
<comment type="domain">
    <text evidence="7">The N-terminal domain interacts with the head of the 30S subunit; the C-terminal domain interacts with the body and contacts protein S4. The interaction surface between S4 and S5 is involved in control of translational fidelity.</text>
</comment>
<dbReference type="InterPro" id="IPR014721">
    <property type="entry name" value="Ribsml_uS5_D2-typ_fold_subgr"/>
</dbReference>
<feature type="domain" description="S5 DRBM" evidence="10">
    <location>
        <begin position="22"/>
        <end position="85"/>
    </location>
</feature>
<sequence length="170" mass="18416">MNPQFRSQSGRRHPREREKSEFDQKTIDLARVTRVVAGGKRMRFRACVVIGDRKGRVGMGVAKGTDVQMSVEKASTVAKRHLVKVVLHGNTIPHAINLKFKAARILLKPAPTGSGVIAGGAARAVLDLAGIHDVVSKMLGSKNKINNVQAVILALSKLRPRNVKGKTVTE</sequence>
<dbReference type="PROSITE" id="PS00585">
    <property type="entry name" value="RIBOSOMAL_S5"/>
    <property type="match status" value="1"/>
</dbReference>
<dbReference type="NCBIfam" id="TIGR01021">
    <property type="entry name" value="rpsE_bact"/>
    <property type="match status" value="1"/>
</dbReference>
<dbReference type="InterPro" id="IPR013810">
    <property type="entry name" value="Ribosomal_uS5_N"/>
</dbReference>
<comment type="function">
    <text evidence="7">With S4 and S12 plays an important role in translational accuracy.</text>
</comment>
<organism evidence="11 12">
    <name type="scientific">Candidatus Kerfeldbacteria bacterium CG08_land_8_20_14_0_20_43_14</name>
    <dbReference type="NCBI Taxonomy" id="2014246"/>
    <lineage>
        <taxon>Bacteria</taxon>
        <taxon>Candidatus Kerfeldiibacteriota</taxon>
    </lineage>
</organism>
<evidence type="ECO:0000256" key="1">
    <source>
        <dbReference type="ARBA" id="ARBA00008945"/>
    </source>
</evidence>
<evidence type="ECO:0000259" key="10">
    <source>
        <dbReference type="PROSITE" id="PS50881"/>
    </source>
</evidence>
<dbReference type="InterPro" id="IPR000851">
    <property type="entry name" value="Ribosomal_uS5"/>
</dbReference>
<feature type="region of interest" description="Disordered" evidence="9">
    <location>
        <begin position="1"/>
        <end position="22"/>
    </location>
</feature>
<dbReference type="SUPFAM" id="SSF54211">
    <property type="entry name" value="Ribosomal protein S5 domain 2-like"/>
    <property type="match status" value="1"/>
</dbReference>
<evidence type="ECO:0000256" key="6">
    <source>
        <dbReference type="ARBA" id="ARBA00035255"/>
    </source>
</evidence>
<reference evidence="12" key="1">
    <citation type="submission" date="2017-09" db="EMBL/GenBank/DDBJ databases">
        <title>Depth-based differentiation of microbial function through sediment-hosted aquifers and enrichment of novel symbionts in the deep terrestrial subsurface.</title>
        <authorList>
            <person name="Probst A.J."/>
            <person name="Ladd B."/>
            <person name="Jarett J.K."/>
            <person name="Geller-Mcgrath D.E."/>
            <person name="Sieber C.M.K."/>
            <person name="Emerson J.B."/>
            <person name="Anantharaman K."/>
            <person name="Thomas B.C."/>
            <person name="Malmstrom R."/>
            <person name="Stieglmeier M."/>
            <person name="Klingl A."/>
            <person name="Woyke T."/>
            <person name="Ryan C.M."/>
            <person name="Banfield J.F."/>
        </authorList>
    </citation>
    <scope>NUCLEOTIDE SEQUENCE [LARGE SCALE GENOMIC DNA]</scope>
</reference>
<dbReference type="InterPro" id="IPR005324">
    <property type="entry name" value="Ribosomal_uS5_C"/>
</dbReference>
<evidence type="ECO:0000313" key="12">
    <source>
        <dbReference type="Proteomes" id="UP000236845"/>
    </source>
</evidence>
<dbReference type="EMBL" id="PEXW01000067">
    <property type="protein sequence ID" value="PIS40473.1"/>
    <property type="molecule type" value="Genomic_DNA"/>
</dbReference>
<dbReference type="GO" id="GO:0005737">
    <property type="term" value="C:cytoplasm"/>
    <property type="evidence" value="ECO:0007669"/>
    <property type="project" value="UniProtKB-ARBA"/>
</dbReference>
<protein>
    <recommendedName>
        <fullName evidence="6 7">Small ribosomal subunit protein uS5</fullName>
    </recommendedName>
</protein>
<dbReference type="PANTHER" id="PTHR48432">
    <property type="entry name" value="S5 DRBM DOMAIN-CONTAINING PROTEIN"/>
    <property type="match status" value="1"/>
</dbReference>
<dbReference type="InterPro" id="IPR018192">
    <property type="entry name" value="Ribosomal_uS5_N_CS"/>
</dbReference>
<dbReference type="Pfam" id="PF00333">
    <property type="entry name" value="Ribosomal_S5"/>
    <property type="match status" value="1"/>
</dbReference>
<dbReference type="AlphaFoldDB" id="A0A2H0YRU9"/>
<dbReference type="HAMAP" id="MF_01307_B">
    <property type="entry name" value="Ribosomal_uS5_B"/>
    <property type="match status" value="1"/>
</dbReference>
<dbReference type="GO" id="GO:0015935">
    <property type="term" value="C:small ribosomal subunit"/>
    <property type="evidence" value="ECO:0007669"/>
    <property type="project" value="InterPro"/>
</dbReference>
<keyword evidence="5 7" id="KW-0687">Ribonucleoprotein</keyword>
<dbReference type="SUPFAM" id="SSF54768">
    <property type="entry name" value="dsRNA-binding domain-like"/>
    <property type="match status" value="1"/>
</dbReference>
<comment type="function">
    <text evidence="7">Located at the back of the 30S subunit body where it stabilizes the conformation of the head with respect to the body.</text>
</comment>
<evidence type="ECO:0000256" key="3">
    <source>
        <dbReference type="ARBA" id="ARBA00022884"/>
    </source>
</evidence>
<evidence type="ECO:0000256" key="9">
    <source>
        <dbReference type="SAM" id="MobiDB-lite"/>
    </source>
</evidence>
<dbReference type="InterPro" id="IPR005712">
    <property type="entry name" value="Ribosomal_uS5_bac-type"/>
</dbReference>
<keyword evidence="2 7" id="KW-0699">rRNA-binding</keyword>
<proteinExistence type="inferred from homology"/>
<name>A0A2H0YRU9_9BACT</name>